<protein>
    <recommendedName>
        <fullName evidence="3">Ubiquitin-like domain-containing protein</fullName>
    </recommendedName>
</protein>
<evidence type="ECO:0000313" key="4">
    <source>
        <dbReference type="EMBL" id="EHK16107.1"/>
    </source>
</evidence>
<dbReference type="InterPro" id="IPR025390">
    <property type="entry name" value="Dsc3_C"/>
</dbReference>
<feature type="domain" description="Ubiquitin-like" evidence="3">
    <location>
        <begin position="12"/>
        <end position="71"/>
    </location>
</feature>
<feature type="non-terminal residue" evidence="4">
    <location>
        <position position="284"/>
    </location>
</feature>
<keyword evidence="2" id="KW-1133">Transmembrane helix</keyword>
<keyword evidence="5" id="KW-1185">Reference proteome</keyword>
<dbReference type="eggNOG" id="ENOG502S7DP">
    <property type="taxonomic scope" value="Eukaryota"/>
</dbReference>
<accession>G9NB99</accession>
<dbReference type="Proteomes" id="UP000007115">
    <property type="component" value="Unassembled WGS sequence"/>
</dbReference>
<dbReference type="RefSeq" id="XP_013950305.1">
    <property type="nucleotide sequence ID" value="XM_014094830.1"/>
</dbReference>
<dbReference type="Gene3D" id="3.10.20.90">
    <property type="entry name" value="Phosphatidylinositol 3-kinase Catalytic Subunit, Chain A, domain 1"/>
    <property type="match status" value="1"/>
</dbReference>
<reference evidence="4 5" key="1">
    <citation type="journal article" date="2011" name="Genome Biol.">
        <title>Comparative genome sequence analysis underscores mycoparasitism as the ancestral life style of Trichoderma.</title>
        <authorList>
            <person name="Kubicek C.P."/>
            <person name="Herrera-Estrella A."/>
            <person name="Seidl-Seiboth V."/>
            <person name="Martinez D.A."/>
            <person name="Druzhinina I.S."/>
            <person name="Thon M."/>
            <person name="Zeilinger S."/>
            <person name="Casas-Flores S."/>
            <person name="Horwitz B.A."/>
            <person name="Mukherjee P.K."/>
            <person name="Mukherjee M."/>
            <person name="Kredics L."/>
            <person name="Alcaraz L.D."/>
            <person name="Aerts A."/>
            <person name="Antal Z."/>
            <person name="Atanasova L."/>
            <person name="Cervantes-Badillo M.G."/>
            <person name="Challacombe J."/>
            <person name="Chertkov O."/>
            <person name="McCluskey K."/>
            <person name="Coulpier F."/>
            <person name="Deshpande N."/>
            <person name="von Doehren H."/>
            <person name="Ebbole D.J."/>
            <person name="Esquivel-Naranjo E.U."/>
            <person name="Fekete E."/>
            <person name="Flipphi M."/>
            <person name="Glaser F."/>
            <person name="Gomez-Rodriguez E.Y."/>
            <person name="Gruber S."/>
            <person name="Han C."/>
            <person name="Henrissat B."/>
            <person name="Hermosa R."/>
            <person name="Hernandez-Onate M."/>
            <person name="Karaffa L."/>
            <person name="Kosti I."/>
            <person name="Le Crom S."/>
            <person name="Lindquist E."/>
            <person name="Lucas S."/>
            <person name="Luebeck M."/>
            <person name="Luebeck P.S."/>
            <person name="Margeot A."/>
            <person name="Metz B."/>
            <person name="Misra M."/>
            <person name="Nevalainen H."/>
            <person name="Omann M."/>
            <person name="Packer N."/>
            <person name="Perrone G."/>
            <person name="Uresti-Rivera E.E."/>
            <person name="Salamov A."/>
            <person name="Schmoll M."/>
            <person name="Seiboth B."/>
            <person name="Shapiro H."/>
            <person name="Sukno S."/>
            <person name="Tamayo-Ramos J.A."/>
            <person name="Tisch D."/>
            <person name="Wiest A."/>
            <person name="Wilkinson H.H."/>
            <person name="Zhang M."/>
            <person name="Coutinho P.M."/>
            <person name="Kenerley C.M."/>
            <person name="Monte E."/>
            <person name="Baker S.E."/>
            <person name="Grigoriev I.V."/>
        </authorList>
    </citation>
    <scope>NUCLEOTIDE SEQUENCE [LARGE SCALE GENOMIC DNA]</scope>
    <source>
        <strain evidence="5">Gv29-8 / FGSC 10586</strain>
    </source>
</reference>
<dbReference type="InterPro" id="IPR029071">
    <property type="entry name" value="Ubiquitin-like_domsf"/>
</dbReference>
<dbReference type="VEuPathDB" id="FungiDB:TRIVIDRAFT_17430"/>
<evidence type="ECO:0000256" key="2">
    <source>
        <dbReference type="SAM" id="Phobius"/>
    </source>
</evidence>
<dbReference type="InParanoid" id="G9NB99"/>
<comment type="caution">
    <text evidence="4">The sequence shown here is derived from an EMBL/GenBank/DDBJ whole genome shotgun (WGS) entry which is preliminary data.</text>
</comment>
<dbReference type="PANTHER" id="PTHR28049">
    <property type="entry name" value="TRANSMEMBRANE PROTEIN YOR223W"/>
    <property type="match status" value="1"/>
</dbReference>
<gene>
    <name evidence="4" type="ORF">TRIVIDRAFT_17430</name>
</gene>
<feature type="transmembrane region" description="Helical" evidence="2">
    <location>
        <begin position="234"/>
        <end position="253"/>
    </location>
</feature>
<sequence length="284" mass="30573">LSSASSTASLPYHLTIRFSNSLPDLDLDIASPQTTTVLSLKKLIRERLSSRNRLRLIYQGRLLLDSSALSSSIKLPPPPSSSPPTHENSSKGKGKGKAVDNGVAPVRVYINCSIGDELSAEELAEEQAAAANPPDESSSASSSHPNGHPSSWTRPRPRGFDRLLQTGFTQSEIETLRTQFASIRTEGFAPDAMPSPDTLRNMEDEWIDSNAGGVPSANAAAEDDLNGMSNMLDVMIRGMMVGFFFPLGSLAWLLRSDVWSEKWQVFVGSGVALSLLVGVVMSIT</sequence>
<dbReference type="InterPro" id="IPR045226">
    <property type="entry name" value="Dsc3"/>
</dbReference>
<keyword evidence="2" id="KW-0812">Transmembrane</keyword>
<dbReference type="Pfam" id="PF10302">
    <property type="entry name" value="Dsc3_N"/>
    <property type="match status" value="1"/>
</dbReference>
<feature type="transmembrane region" description="Helical" evidence="2">
    <location>
        <begin position="265"/>
        <end position="283"/>
    </location>
</feature>
<feature type="region of interest" description="Disordered" evidence="1">
    <location>
        <begin position="73"/>
        <end position="99"/>
    </location>
</feature>
<dbReference type="Pfam" id="PF13373">
    <property type="entry name" value="Dsc3_C"/>
    <property type="match status" value="1"/>
</dbReference>
<dbReference type="EMBL" id="ABDF02000091">
    <property type="protein sequence ID" value="EHK16107.1"/>
    <property type="molecule type" value="Genomic_DNA"/>
</dbReference>
<dbReference type="PROSITE" id="PS50053">
    <property type="entry name" value="UBIQUITIN_2"/>
    <property type="match status" value="1"/>
</dbReference>
<dbReference type="GeneID" id="25788836"/>
<evidence type="ECO:0000313" key="5">
    <source>
        <dbReference type="Proteomes" id="UP000007115"/>
    </source>
</evidence>
<dbReference type="InterPro" id="IPR000626">
    <property type="entry name" value="Ubiquitin-like_dom"/>
</dbReference>
<dbReference type="InterPro" id="IPR019413">
    <property type="entry name" value="Dsc3_ub-like_dom"/>
</dbReference>
<proteinExistence type="predicted"/>
<dbReference type="SUPFAM" id="SSF54236">
    <property type="entry name" value="Ubiquitin-like"/>
    <property type="match status" value="1"/>
</dbReference>
<feature type="region of interest" description="Disordered" evidence="1">
    <location>
        <begin position="124"/>
        <end position="160"/>
    </location>
</feature>
<dbReference type="FunCoup" id="G9NB99">
    <property type="interactions" value="13"/>
</dbReference>
<feature type="non-terminal residue" evidence="4">
    <location>
        <position position="1"/>
    </location>
</feature>
<dbReference type="OMA" id="RIYVNCS"/>
<dbReference type="GO" id="GO:0044695">
    <property type="term" value="C:Dsc E3 ubiquitin ligase complex"/>
    <property type="evidence" value="ECO:0007669"/>
    <property type="project" value="InterPro"/>
</dbReference>
<dbReference type="AlphaFoldDB" id="G9NB99"/>
<dbReference type="GO" id="GO:0005783">
    <property type="term" value="C:endoplasmic reticulum"/>
    <property type="evidence" value="ECO:0007669"/>
    <property type="project" value="TreeGrafter"/>
</dbReference>
<keyword evidence="2" id="KW-0472">Membrane</keyword>
<evidence type="ECO:0000256" key="1">
    <source>
        <dbReference type="SAM" id="MobiDB-lite"/>
    </source>
</evidence>
<dbReference type="STRING" id="413071.G9NB99"/>
<organism evidence="4 5">
    <name type="scientific">Hypocrea virens (strain Gv29-8 / FGSC 10586)</name>
    <name type="common">Gliocladium virens</name>
    <name type="synonym">Trichoderma virens</name>
    <dbReference type="NCBI Taxonomy" id="413071"/>
    <lineage>
        <taxon>Eukaryota</taxon>
        <taxon>Fungi</taxon>
        <taxon>Dikarya</taxon>
        <taxon>Ascomycota</taxon>
        <taxon>Pezizomycotina</taxon>
        <taxon>Sordariomycetes</taxon>
        <taxon>Hypocreomycetidae</taxon>
        <taxon>Hypocreales</taxon>
        <taxon>Hypocreaceae</taxon>
        <taxon>Trichoderma</taxon>
    </lineage>
</organism>
<name>G9NB99_HYPVG</name>
<feature type="compositionally biased region" description="Low complexity" evidence="1">
    <location>
        <begin position="126"/>
        <end position="151"/>
    </location>
</feature>
<dbReference type="PANTHER" id="PTHR28049:SF1">
    <property type="entry name" value="DSC E3 UBIQUITIN LIGASE COMPLEX SUBUNIT 3"/>
    <property type="match status" value="1"/>
</dbReference>
<dbReference type="OrthoDB" id="2556122at2759"/>
<dbReference type="HOGENOM" id="CLU_035821_0_0_1"/>
<evidence type="ECO:0000259" key="3">
    <source>
        <dbReference type="PROSITE" id="PS50053"/>
    </source>
</evidence>